<protein>
    <submittedName>
        <fullName evidence="2">FkbM family methyltransferase</fullName>
    </submittedName>
</protein>
<dbReference type="GO" id="GO:0008168">
    <property type="term" value="F:methyltransferase activity"/>
    <property type="evidence" value="ECO:0007669"/>
    <property type="project" value="UniProtKB-KW"/>
</dbReference>
<keyword evidence="2" id="KW-0808">Transferase</keyword>
<evidence type="ECO:0000313" key="2">
    <source>
        <dbReference type="EMBL" id="WGH79735.1"/>
    </source>
</evidence>
<keyword evidence="2" id="KW-0489">Methyltransferase</keyword>
<dbReference type="InterPro" id="IPR006342">
    <property type="entry name" value="FkbM_mtfrase"/>
</dbReference>
<gene>
    <name evidence="2" type="ORF">P8627_05595</name>
</gene>
<organism evidence="2 3">
    <name type="scientific">Jannaschia ovalis</name>
    <dbReference type="NCBI Taxonomy" id="3038773"/>
    <lineage>
        <taxon>Bacteria</taxon>
        <taxon>Pseudomonadati</taxon>
        <taxon>Pseudomonadota</taxon>
        <taxon>Alphaproteobacteria</taxon>
        <taxon>Rhodobacterales</taxon>
        <taxon>Roseobacteraceae</taxon>
        <taxon>Jannaschia</taxon>
    </lineage>
</organism>
<dbReference type="Pfam" id="PF05050">
    <property type="entry name" value="Methyltransf_21"/>
    <property type="match status" value="1"/>
</dbReference>
<name>A0ABY8LEI7_9RHOB</name>
<dbReference type="GO" id="GO:0032259">
    <property type="term" value="P:methylation"/>
    <property type="evidence" value="ECO:0007669"/>
    <property type="project" value="UniProtKB-KW"/>
</dbReference>
<dbReference type="Gene3D" id="3.40.50.150">
    <property type="entry name" value="Vaccinia Virus protein VP39"/>
    <property type="match status" value="1"/>
</dbReference>
<dbReference type="InterPro" id="IPR029063">
    <property type="entry name" value="SAM-dependent_MTases_sf"/>
</dbReference>
<evidence type="ECO:0000313" key="3">
    <source>
        <dbReference type="Proteomes" id="UP001243420"/>
    </source>
</evidence>
<dbReference type="Proteomes" id="UP001243420">
    <property type="component" value="Chromosome"/>
</dbReference>
<reference evidence="2 3" key="1">
    <citation type="submission" date="2023-04" db="EMBL/GenBank/DDBJ databases">
        <title>Jannaschia ovalis sp. nov., a marine bacterium isolated from sea tidal flat.</title>
        <authorList>
            <person name="Kwon D.Y."/>
            <person name="Kim J.-J."/>
        </authorList>
    </citation>
    <scope>NUCLEOTIDE SEQUENCE [LARGE SCALE GENOMIC DNA]</scope>
    <source>
        <strain evidence="2 3">GRR-S6-38</strain>
    </source>
</reference>
<dbReference type="RefSeq" id="WP_279966669.1">
    <property type="nucleotide sequence ID" value="NZ_CP122537.1"/>
</dbReference>
<keyword evidence="3" id="KW-1185">Reference proteome</keyword>
<dbReference type="SUPFAM" id="SSF53335">
    <property type="entry name" value="S-adenosyl-L-methionine-dependent methyltransferases"/>
    <property type="match status" value="1"/>
</dbReference>
<feature type="domain" description="Methyltransferase FkbM" evidence="1">
    <location>
        <begin position="64"/>
        <end position="167"/>
    </location>
</feature>
<evidence type="ECO:0000259" key="1">
    <source>
        <dbReference type="Pfam" id="PF05050"/>
    </source>
</evidence>
<dbReference type="NCBIfam" id="TIGR01444">
    <property type="entry name" value="fkbM_fam"/>
    <property type="match status" value="1"/>
</dbReference>
<accession>A0ABY8LEI7</accession>
<sequence>MRRAFKRWIARTFNTWRAPAARALQDWSRDGGEALRMRFPGLGPADTVLDFGGFEGAWAARLHDAHGCRVHVFEPHPAFIERLRHRFAGNAAVMVHPFAVGRADGVLPLSDDGDASSALSGKGAAVKGEIRAAARVFADLPEDRFAVAKINIEGGEYDLLPALIEAGILDRIDRLQVQFHLYTRADLDRRARLVAAIERTHASDWSYPFVWEQWSRRDA</sequence>
<dbReference type="EMBL" id="CP122537">
    <property type="protein sequence ID" value="WGH79735.1"/>
    <property type="molecule type" value="Genomic_DNA"/>
</dbReference>
<proteinExistence type="predicted"/>